<organism evidence="1 2">
    <name type="scientific">Pelotomaculum schinkii</name>
    <dbReference type="NCBI Taxonomy" id="78350"/>
    <lineage>
        <taxon>Bacteria</taxon>
        <taxon>Bacillati</taxon>
        <taxon>Bacillota</taxon>
        <taxon>Clostridia</taxon>
        <taxon>Eubacteriales</taxon>
        <taxon>Desulfotomaculaceae</taxon>
        <taxon>Pelotomaculum</taxon>
    </lineage>
</organism>
<gene>
    <name evidence="1" type="ORF">Psch_01914</name>
</gene>
<dbReference type="Proteomes" id="UP000298324">
    <property type="component" value="Unassembled WGS sequence"/>
</dbReference>
<evidence type="ECO:0000313" key="2">
    <source>
        <dbReference type="Proteomes" id="UP000298324"/>
    </source>
</evidence>
<evidence type="ECO:0000313" key="1">
    <source>
        <dbReference type="EMBL" id="TEB08351.1"/>
    </source>
</evidence>
<accession>A0A4Y7RHS2</accession>
<reference evidence="1 2" key="1">
    <citation type="journal article" date="2018" name="Environ. Microbiol.">
        <title>Novel energy conservation strategies and behaviour of Pelotomaculum schinkii driving syntrophic propionate catabolism.</title>
        <authorList>
            <person name="Hidalgo-Ahumada C.A.P."/>
            <person name="Nobu M.K."/>
            <person name="Narihiro T."/>
            <person name="Tamaki H."/>
            <person name="Liu W.T."/>
            <person name="Kamagata Y."/>
            <person name="Stams A.J.M."/>
            <person name="Imachi H."/>
            <person name="Sousa D.Z."/>
        </authorList>
    </citation>
    <scope>NUCLEOTIDE SEQUENCE [LARGE SCALE GENOMIC DNA]</scope>
    <source>
        <strain evidence="1 2">HH</strain>
    </source>
</reference>
<name>A0A4Y7RHS2_9FIRM</name>
<keyword evidence="2" id="KW-1185">Reference proteome</keyword>
<dbReference type="EMBL" id="QFGA01000001">
    <property type="protein sequence ID" value="TEB08351.1"/>
    <property type="molecule type" value="Genomic_DNA"/>
</dbReference>
<protein>
    <submittedName>
        <fullName evidence="1">Uncharacterized protein</fullName>
    </submittedName>
</protein>
<dbReference type="RefSeq" id="WP_345789064.1">
    <property type="nucleotide sequence ID" value="NZ_QFGA01000001.1"/>
</dbReference>
<dbReference type="AlphaFoldDB" id="A0A4Y7RHS2"/>
<comment type="caution">
    <text evidence="1">The sequence shown here is derived from an EMBL/GenBank/DDBJ whole genome shotgun (WGS) entry which is preliminary data.</text>
</comment>
<proteinExistence type="predicted"/>
<sequence>MEIFDNITKTVKNDLAVTIEKGSRLSIAAACFSIYAYQVLKKQFDNIDELRFIFTSPAFVTEKAPKEKREFYIPRLNRERSLYGTEFEVKCYEIIGG</sequence>